<feature type="signal peptide" evidence="2">
    <location>
        <begin position="1"/>
        <end position="23"/>
    </location>
</feature>
<keyword evidence="4" id="KW-1185">Reference proteome</keyword>
<dbReference type="Proteomes" id="UP000666240">
    <property type="component" value="Unassembled WGS sequence"/>
</dbReference>
<evidence type="ECO:0000313" key="4">
    <source>
        <dbReference type="Proteomes" id="UP000666240"/>
    </source>
</evidence>
<proteinExistence type="predicted"/>
<accession>A0A8J7R7P2</accession>
<gene>
    <name evidence="3" type="ORF">J5Y06_20600</name>
</gene>
<sequence>MTKFKTVLLAATALTMIGGAAWAQSNSTYIYQGEFGGVGTLNVAVVDQTGGTNNKAGDAADNLLQNGDQNEMRITQSGSQNTVGTVPTGVEQKGLLNKLTVTQSGTQNSVKQIDQSAPSAIGLVGTHTNVLTINQAGKSGVVSVIRQEKDGDGAANKADVYQSGISNVVRNIDQFGSANHAETDQTGEGNEVTLLKQVGAGNSAKTTQSGSGGRISITQNGNDNGQQGFRLGAAGILAGLSGMDQGVASQNGDSGSTDNRINYVAAGDGNLFAFRQDGSDNSATGEQNGSDNEIAVRQASVQIPGFGSPYGSGQSINNDAVFSQNGSGNSTAIAQAGQNNRSNVNVTGDNNDAVSVQLGSSNRAKLTIQGGSTSQHNIVAAAQIGTENDASATVAGSSNNVGILQVGDSHSSKIGVQGNNNFVLTAQGGFGGTGNTATVDINGSGNNQINGFTPSAFTGEALAAANDFGTIGQFTGAFQINGLTNRNVLTPGVIAQYGEGNNVNIDVGTSGAANNNLFSTLQYGDDNKINAEINGDGNQFVAIQSGGEFANVVQNGNLNTVVVTQ</sequence>
<organism evidence="3 4">
    <name type="scientific">Tianweitania sediminis</name>
    <dbReference type="NCBI Taxonomy" id="1502156"/>
    <lineage>
        <taxon>Bacteria</taxon>
        <taxon>Pseudomonadati</taxon>
        <taxon>Pseudomonadota</taxon>
        <taxon>Alphaproteobacteria</taxon>
        <taxon>Hyphomicrobiales</taxon>
        <taxon>Phyllobacteriaceae</taxon>
        <taxon>Tianweitania</taxon>
    </lineage>
</organism>
<dbReference type="RefSeq" id="WP_209337073.1">
    <property type="nucleotide sequence ID" value="NZ_JAGIYY010000010.1"/>
</dbReference>
<feature type="region of interest" description="Disordered" evidence="1">
    <location>
        <begin position="200"/>
        <end position="223"/>
    </location>
</feature>
<name>A0A8J7R7P2_9HYPH</name>
<dbReference type="AlphaFoldDB" id="A0A8J7R7P2"/>
<evidence type="ECO:0000313" key="3">
    <source>
        <dbReference type="EMBL" id="MBP0441055.1"/>
    </source>
</evidence>
<reference evidence="3" key="1">
    <citation type="submission" date="2021-03" db="EMBL/GenBank/DDBJ databases">
        <title>Genome sequencing and assembly of Tianweitania sediminis.</title>
        <authorList>
            <person name="Chhetri G."/>
        </authorList>
    </citation>
    <scope>NUCLEOTIDE SEQUENCE</scope>
    <source>
        <strain evidence="3">Z8</strain>
    </source>
</reference>
<evidence type="ECO:0000256" key="1">
    <source>
        <dbReference type="SAM" id="MobiDB-lite"/>
    </source>
</evidence>
<comment type="caution">
    <text evidence="3">The sequence shown here is derived from an EMBL/GenBank/DDBJ whole genome shotgun (WGS) entry which is preliminary data.</text>
</comment>
<protein>
    <recommendedName>
        <fullName evidence="5">Curlin associated repeat protein</fullName>
    </recommendedName>
</protein>
<feature type="chain" id="PRO_5035241506" description="Curlin associated repeat protein" evidence="2">
    <location>
        <begin position="24"/>
        <end position="565"/>
    </location>
</feature>
<keyword evidence="2" id="KW-0732">Signal</keyword>
<dbReference type="EMBL" id="JAGIYY010000010">
    <property type="protein sequence ID" value="MBP0441055.1"/>
    <property type="molecule type" value="Genomic_DNA"/>
</dbReference>
<evidence type="ECO:0008006" key="5">
    <source>
        <dbReference type="Google" id="ProtNLM"/>
    </source>
</evidence>
<evidence type="ECO:0000256" key="2">
    <source>
        <dbReference type="SAM" id="SignalP"/>
    </source>
</evidence>